<dbReference type="RefSeq" id="WP_127682530.1">
    <property type="nucleotide sequence ID" value="NZ_SACM01000002.1"/>
</dbReference>
<feature type="transmembrane region" description="Helical" evidence="6">
    <location>
        <begin position="350"/>
        <end position="370"/>
    </location>
</feature>
<comment type="subcellular location">
    <subcellularLocation>
        <location evidence="1">Cell membrane</location>
        <topology evidence="1">Multi-pass membrane protein</topology>
    </subcellularLocation>
</comment>
<evidence type="ECO:0000313" key="10">
    <source>
        <dbReference type="Proteomes" id="UP000288587"/>
    </source>
</evidence>
<protein>
    <submittedName>
        <fullName evidence="9">FtsX-like permease family protein</fullName>
    </submittedName>
</protein>
<dbReference type="PANTHER" id="PTHR43738:SF3">
    <property type="entry name" value="ABC TRANSPORTER PERMEASE"/>
    <property type="match status" value="1"/>
</dbReference>
<keyword evidence="5 6" id="KW-0472">Membrane</keyword>
<keyword evidence="4 6" id="KW-1133">Transmembrane helix</keyword>
<dbReference type="Pfam" id="PF02687">
    <property type="entry name" value="FtsX"/>
    <property type="match status" value="1"/>
</dbReference>
<dbReference type="InterPro" id="IPR051125">
    <property type="entry name" value="ABC-4/HrtB_transporter"/>
</dbReference>
<organism evidence="9 10">
    <name type="scientific">Inhella crocodyli</name>
    <dbReference type="NCBI Taxonomy" id="2499851"/>
    <lineage>
        <taxon>Bacteria</taxon>
        <taxon>Pseudomonadati</taxon>
        <taxon>Pseudomonadota</taxon>
        <taxon>Betaproteobacteria</taxon>
        <taxon>Burkholderiales</taxon>
        <taxon>Sphaerotilaceae</taxon>
        <taxon>Inhella</taxon>
    </lineage>
</organism>
<evidence type="ECO:0000259" key="7">
    <source>
        <dbReference type="Pfam" id="PF02687"/>
    </source>
</evidence>
<accession>A0A437LKU0</accession>
<evidence type="ECO:0000256" key="1">
    <source>
        <dbReference type="ARBA" id="ARBA00004651"/>
    </source>
</evidence>
<evidence type="ECO:0000256" key="5">
    <source>
        <dbReference type="ARBA" id="ARBA00023136"/>
    </source>
</evidence>
<dbReference type="Pfam" id="PF12704">
    <property type="entry name" value="MacB_PCD"/>
    <property type="match status" value="1"/>
</dbReference>
<feature type="transmembrane region" description="Helical" evidence="6">
    <location>
        <begin position="313"/>
        <end position="343"/>
    </location>
</feature>
<dbReference type="InterPro" id="IPR025857">
    <property type="entry name" value="MacB_PCD"/>
</dbReference>
<dbReference type="EMBL" id="SACM01000002">
    <property type="protein sequence ID" value="RVT86032.1"/>
    <property type="molecule type" value="Genomic_DNA"/>
</dbReference>
<dbReference type="OrthoDB" id="9775474at2"/>
<dbReference type="Proteomes" id="UP000288587">
    <property type="component" value="Unassembled WGS sequence"/>
</dbReference>
<reference evidence="9 10" key="1">
    <citation type="submission" date="2019-01" db="EMBL/GenBank/DDBJ databases">
        <authorList>
            <person name="Chen W.-M."/>
        </authorList>
    </citation>
    <scope>NUCLEOTIDE SEQUENCE [LARGE SCALE GENOMIC DNA]</scope>
    <source>
        <strain evidence="9 10">CCP-18</strain>
    </source>
</reference>
<evidence type="ECO:0000259" key="8">
    <source>
        <dbReference type="Pfam" id="PF12704"/>
    </source>
</evidence>
<comment type="caution">
    <text evidence="9">The sequence shown here is derived from an EMBL/GenBank/DDBJ whole genome shotgun (WGS) entry which is preliminary data.</text>
</comment>
<dbReference type="InterPro" id="IPR003838">
    <property type="entry name" value="ABC3_permease_C"/>
</dbReference>
<name>A0A437LKU0_9BURK</name>
<dbReference type="AlphaFoldDB" id="A0A437LKU0"/>
<proteinExistence type="predicted"/>
<evidence type="ECO:0000256" key="6">
    <source>
        <dbReference type="SAM" id="Phobius"/>
    </source>
</evidence>
<evidence type="ECO:0000313" key="9">
    <source>
        <dbReference type="EMBL" id="RVT86032.1"/>
    </source>
</evidence>
<dbReference type="GO" id="GO:0005886">
    <property type="term" value="C:plasma membrane"/>
    <property type="evidence" value="ECO:0007669"/>
    <property type="project" value="UniProtKB-SubCell"/>
</dbReference>
<feature type="transmembrane region" description="Helical" evidence="6">
    <location>
        <begin position="254"/>
        <end position="274"/>
    </location>
</feature>
<feature type="domain" description="ABC3 transporter permease C-terminal" evidence="7">
    <location>
        <begin position="262"/>
        <end position="376"/>
    </location>
</feature>
<keyword evidence="10" id="KW-1185">Reference proteome</keyword>
<evidence type="ECO:0000256" key="3">
    <source>
        <dbReference type="ARBA" id="ARBA00022692"/>
    </source>
</evidence>
<dbReference type="PANTHER" id="PTHR43738">
    <property type="entry name" value="ABC TRANSPORTER, MEMBRANE PROTEIN"/>
    <property type="match status" value="1"/>
</dbReference>
<gene>
    <name evidence="9" type="ORF">EOD73_08275</name>
</gene>
<sequence length="385" mass="41829">MFLTQLLLRNAFRHPLRSLLTLLGLVVAIAAFGLLRTVNEAWYAGVQASSATRLVARNATSLTFVLPISYAQRIRGVDGVSSVSWANWFGGIYQTERNFFPQFGVDPASYLKLYPEYVMSEDEKLAFIKDRQGAVVGRKLANQYGWKLGDTVPIRGTIYPGTWNFTIRGIWEGRDAKTDENQMLFHWQLLNESVKKRFPKRGDSVGVFIVGIDDPSQAATVAGRVDAMFKNSLAESLTETESAFQLSFVSMSEAILVAIEAVSYIVVLIILAVMANTMTMTARERLAEYATLKALGFGPGFVARLLLGESLLIAALGGAMGIAVSFPIAAAFGSVVGSVLPVFEISATTIALQIGASMAVGFIAAAWPAWQMGRIDIVNGLRHVA</sequence>
<evidence type="ECO:0000256" key="2">
    <source>
        <dbReference type="ARBA" id="ARBA00022475"/>
    </source>
</evidence>
<feature type="domain" description="MacB-like periplasmic core" evidence="8">
    <location>
        <begin position="18"/>
        <end position="226"/>
    </location>
</feature>
<keyword evidence="2" id="KW-1003">Cell membrane</keyword>
<keyword evidence="3 6" id="KW-0812">Transmembrane</keyword>
<evidence type="ECO:0000256" key="4">
    <source>
        <dbReference type="ARBA" id="ARBA00022989"/>
    </source>
</evidence>